<gene>
    <name evidence="8" type="ORF">RHTO0S_08e03026g</name>
</gene>
<dbReference type="GO" id="GO:0006303">
    <property type="term" value="P:double-strand break repair via nonhomologous end joining"/>
    <property type="evidence" value="ECO:0007669"/>
    <property type="project" value="TreeGrafter"/>
</dbReference>
<dbReference type="CDD" id="cd16273">
    <property type="entry name" value="SNM1A-1C-like_MBL-fold"/>
    <property type="match status" value="1"/>
</dbReference>
<dbReference type="Pfam" id="PF07522">
    <property type="entry name" value="DRMBL"/>
    <property type="match status" value="1"/>
</dbReference>
<feature type="compositionally biased region" description="Acidic residues" evidence="6">
    <location>
        <begin position="172"/>
        <end position="185"/>
    </location>
</feature>
<evidence type="ECO:0000259" key="7">
    <source>
        <dbReference type="Pfam" id="PF07522"/>
    </source>
</evidence>
<keyword evidence="3" id="KW-0227">DNA damage</keyword>
<reference evidence="8" key="1">
    <citation type="journal article" date="2014" name="Genome Announc.">
        <title>Draft genome sequence of Rhodosporidium toruloides CECT1137, an oleaginous yeast of biotechnological interest.</title>
        <authorList>
            <person name="Morin N."/>
            <person name="Calcas X."/>
            <person name="Devillers H."/>
            <person name="Durrens P."/>
            <person name="Sherman D.J."/>
            <person name="Nicaud J.-M."/>
            <person name="Neuveglise C."/>
        </authorList>
    </citation>
    <scope>NUCLEOTIDE SEQUENCE</scope>
    <source>
        <strain evidence="8">CECT1137</strain>
    </source>
</reference>
<dbReference type="PANTHER" id="PTHR23240">
    <property type="entry name" value="DNA CROSS-LINK REPAIR PROTEIN PSO2/SNM1-RELATED"/>
    <property type="match status" value="1"/>
</dbReference>
<feature type="region of interest" description="Disordered" evidence="6">
    <location>
        <begin position="566"/>
        <end position="589"/>
    </location>
</feature>
<feature type="compositionally biased region" description="Low complexity" evidence="6">
    <location>
        <begin position="37"/>
        <end position="64"/>
    </location>
</feature>
<feature type="domain" description="DNA repair metallo-beta-lactamase" evidence="7">
    <location>
        <begin position="798"/>
        <end position="927"/>
    </location>
</feature>
<dbReference type="GO" id="GO:0003684">
    <property type="term" value="F:damaged DNA binding"/>
    <property type="evidence" value="ECO:0007669"/>
    <property type="project" value="TreeGrafter"/>
</dbReference>
<dbReference type="EMBL" id="LK052943">
    <property type="protein sequence ID" value="CDR43559.1"/>
    <property type="molecule type" value="Genomic_DNA"/>
</dbReference>
<name>A0A061B1A7_RHOTO</name>
<dbReference type="Gene3D" id="3.40.50.12650">
    <property type="match status" value="1"/>
</dbReference>
<keyword evidence="5" id="KW-0539">Nucleus</keyword>
<feature type="region of interest" description="Disordered" evidence="6">
    <location>
        <begin position="268"/>
        <end position="294"/>
    </location>
</feature>
<protein>
    <submittedName>
        <fullName evidence="8">RHTO0S08e03026g1_1</fullName>
    </submittedName>
</protein>
<evidence type="ECO:0000256" key="6">
    <source>
        <dbReference type="SAM" id="MobiDB-lite"/>
    </source>
</evidence>
<dbReference type="InterPro" id="IPR011084">
    <property type="entry name" value="DRMBL"/>
</dbReference>
<dbReference type="GO" id="GO:0035312">
    <property type="term" value="F:5'-3' DNA exonuclease activity"/>
    <property type="evidence" value="ECO:0007669"/>
    <property type="project" value="TreeGrafter"/>
</dbReference>
<feature type="compositionally biased region" description="Basic residues" evidence="6">
    <location>
        <begin position="65"/>
        <end position="79"/>
    </location>
</feature>
<dbReference type="GO" id="GO:0036297">
    <property type="term" value="P:interstrand cross-link repair"/>
    <property type="evidence" value="ECO:0007669"/>
    <property type="project" value="TreeGrafter"/>
</dbReference>
<organism evidence="8">
    <name type="scientific">Rhodotorula toruloides</name>
    <name type="common">Yeast</name>
    <name type="synonym">Rhodosporidium toruloides</name>
    <dbReference type="NCBI Taxonomy" id="5286"/>
    <lineage>
        <taxon>Eukaryota</taxon>
        <taxon>Fungi</taxon>
        <taxon>Dikarya</taxon>
        <taxon>Basidiomycota</taxon>
        <taxon>Pucciniomycotina</taxon>
        <taxon>Microbotryomycetes</taxon>
        <taxon>Sporidiobolales</taxon>
        <taxon>Sporidiobolaceae</taxon>
        <taxon>Rhodotorula</taxon>
    </lineage>
</organism>
<accession>A0A061B1A7</accession>
<feature type="compositionally biased region" description="Low complexity" evidence="6">
    <location>
        <begin position="479"/>
        <end position="496"/>
    </location>
</feature>
<dbReference type="GO" id="GO:0005634">
    <property type="term" value="C:nucleus"/>
    <property type="evidence" value="ECO:0007669"/>
    <property type="project" value="UniProtKB-SubCell"/>
</dbReference>
<evidence type="ECO:0000256" key="5">
    <source>
        <dbReference type="ARBA" id="ARBA00023242"/>
    </source>
</evidence>
<sequence>MPATLEQFLRSTTPAKRGAKRADGAELGSAKKKAKKASSPSDGAGGTPKTSGKGKAKAASPASAKGKKAKAVKGKKRKKTFVEDNRNLGTVDLLDSTDDDEVEVVAESPSAAKAGPSEVKRLVLEEEEWLADEADRPKTQDFAADPPAEQDDGPERTANLLSAQSKLRDPAEQDPFDGCTDDEGELTVLGASKKGKERADAAEEDDLVVEGGLTCPGCKTSLDSMPEADRDTHVNSCLDSSVASTSTPSAPSRGLLAPLSRLFTFSSSSSAPSASSSKPAPAPQPGPSKPMSFLPNAFTALMRGHDEANQWKKAEEADKQKGRLPKGEERKVPFYKWIDGMEITVDAFKYGKIDGCKAYFLSHAHSDHYQNLNSSWSHGEIYASQTTINLIKLKLKVKDEYLFPLPMDKTVKVHGIDVTLIDANHCPGSVLFLFEGPHTDPKSPFSKTPNRIFRYLHCGDFRASPQHILHPSMSYPTPATSRIMARSSSSTSQPSSSQPPDPIPGRTLKRLDAIYLDTTYLSPSYCFPAQELVISACAELVRERIVGGDETALWRADGREAERKGMKGWLKGDGTGVKKEEEGVKEEEEMERMMQLGEGEERESQTPMPGLDDDEQLYGDVDEPMELERLPEEMDDAVMAHGGDEEAWLAVHADETQEGETQEGEMKVGGEAGDDSQGCAAATVDDSACCGVEAEAEVGEMRPIDGQADDTVDVKAEGEMMEDHSEEKPVVDGVADIKPEEADEKPDVKPKKERLLVLVGTYSIGKERIVKAIAHALSTKVYCDSYKRSLFLAQDDPDLHALLTEDPLEAQVHIGGLRDITREAMQEYLAKFKAPRIEKGFTKMIGLRPTGWTYRSETKDKYPSIPKILQIEQQRKFSPAGLYPQRDSTPMTMAFGVPYSEHSSFFELTCFCLSLDWTRVIPTVNVHTASSRNKMKGWIDRWGAEKKRRADAKLPKIVPFRNVNYW</sequence>
<evidence type="ECO:0000256" key="2">
    <source>
        <dbReference type="ARBA" id="ARBA00010304"/>
    </source>
</evidence>
<comment type="similarity">
    <text evidence="2">Belongs to the DNA repair metallo-beta-lactamase (DRMBL) family.</text>
</comment>
<feature type="compositionally biased region" description="Low complexity" evidence="6">
    <location>
        <begin position="268"/>
        <end position="279"/>
    </location>
</feature>
<comment type="subcellular location">
    <subcellularLocation>
        <location evidence="1">Nucleus</location>
    </subcellularLocation>
</comment>
<feature type="region of interest" description="Disordered" evidence="6">
    <location>
        <begin position="479"/>
        <end position="506"/>
    </location>
</feature>
<dbReference type="OrthoDB" id="262529at2759"/>
<proteinExistence type="inferred from homology"/>
<evidence type="ECO:0000256" key="4">
    <source>
        <dbReference type="ARBA" id="ARBA00023204"/>
    </source>
</evidence>
<dbReference type="AlphaFoldDB" id="A0A061B1A7"/>
<keyword evidence="4" id="KW-0234">DNA repair</keyword>
<evidence type="ECO:0000256" key="1">
    <source>
        <dbReference type="ARBA" id="ARBA00004123"/>
    </source>
</evidence>
<dbReference type="PANTHER" id="PTHR23240:SF6">
    <property type="entry name" value="DNA CROSS-LINK REPAIR 1A PROTEIN"/>
    <property type="match status" value="1"/>
</dbReference>
<dbReference type="Gene3D" id="3.60.15.10">
    <property type="entry name" value="Ribonuclease Z/Hydroxyacylglutathione hydrolase-like"/>
    <property type="match status" value="1"/>
</dbReference>
<feature type="region of interest" description="Disordered" evidence="6">
    <location>
        <begin position="1"/>
        <end position="205"/>
    </location>
</feature>
<dbReference type="SUPFAM" id="SSF56281">
    <property type="entry name" value="Metallo-hydrolase/oxidoreductase"/>
    <property type="match status" value="1"/>
</dbReference>
<feature type="region of interest" description="Disordered" evidence="6">
    <location>
        <begin position="655"/>
        <end position="674"/>
    </location>
</feature>
<evidence type="ECO:0000256" key="3">
    <source>
        <dbReference type="ARBA" id="ARBA00022763"/>
    </source>
</evidence>
<feature type="compositionally biased region" description="Acidic residues" evidence="6">
    <location>
        <begin position="95"/>
        <end position="104"/>
    </location>
</feature>
<dbReference type="InterPro" id="IPR036866">
    <property type="entry name" value="RibonucZ/Hydroxyglut_hydro"/>
</dbReference>
<evidence type="ECO:0000313" key="8">
    <source>
        <dbReference type="EMBL" id="CDR43559.1"/>
    </source>
</evidence>